<dbReference type="Proteomes" id="UP001296776">
    <property type="component" value="Unassembled WGS sequence"/>
</dbReference>
<dbReference type="Gene3D" id="4.10.1080.10">
    <property type="entry name" value="TSP type-3 repeat"/>
    <property type="match status" value="1"/>
</dbReference>
<evidence type="ECO:0000313" key="3">
    <source>
        <dbReference type="Proteomes" id="UP001296776"/>
    </source>
</evidence>
<dbReference type="AlphaFoldDB" id="A0AAJ0U8H7"/>
<evidence type="ECO:0000256" key="1">
    <source>
        <dbReference type="SAM" id="MobiDB-lite"/>
    </source>
</evidence>
<comment type="caution">
    <text evidence="2">The sequence shown here is derived from an EMBL/GenBank/DDBJ whole genome shotgun (WGS) entry which is preliminary data.</text>
</comment>
<evidence type="ECO:0000313" key="2">
    <source>
        <dbReference type="EMBL" id="MBK1707279.1"/>
    </source>
</evidence>
<protein>
    <submittedName>
        <fullName evidence="2">Uncharacterized protein</fullName>
    </submittedName>
</protein>
<keyword evidence="3" id="KW-1185">Reference proteome</keyword>
<dbReference type="EMBL" id="NRSJ01000077">
    <property type="protein sequence ID" value="MBK1707279.1"/>
    <property type="molecule type" value="Genomic_DNA"/>
</dbReference>
<proteinExistence type="predicted"/>
<reference evidence="2" key="1">
    <citation type="submission" date="2017-08" db="EMBL/GenBank/DDBJ databases">
        <authorList>
            <person name="Imhoff J.F."/>
            <person name="Rahn T."/>
            <person name="Kuenzel S."/>
            <person name="Neulinger S.C."/>
        </authorList>
    </citation>
    <scope>NUCLEOTIDE SEQUENCE</scope>
    <source>
        <strain evidence="2">DSM 11080</strain>
    </source>
</reference>
<sequence>MVTSAVDPDSDNDGLPDASDPDDDNDGIADWADPDPLDAAVGVSPLWPAPSSAQGNHNWRFIDAPLATWRPSS</sequence>
<dbReference type="GO" id="GO:0005509">
    <property type="term" value="F:calcium ion binding"/>
    <property type="evidence" value="ECO:0007669"/>
    <property type="project" value="InterPro"/>
</dbReference>
<organism evidence="2 3">
    <name type="scientific">Halochromatium glycolicum</name>
    <dbReference type="NCBI Taxonomy" id="85075"/>
    <lineage>
        <taxon>Bacteria</taxon>
        <taxon>Pseudomonadati</taxon>
        <taxon>Pseudomonadota</taxon>
        <taxon>Gammaproteobacteria</taxon>
        <taxon>Chromatiales</taxon>
        <taxon>Chromatiaceae</taxon>
        <taxon>Halochromatium</taxon>
    </lineage>
</organism>
<reference evidence="2" key="2">
    <citation type="journal article" date="2020" name="Microorganisms">
        <title>Osmotic Adaptation and Compatible Solute Biosynthesis of Phototrophic Bacteria as Revealed from Genome Analyses.</title>
        <authorList>
            <person name="Imhoff J.F."/>
            <person name="Rahn T."/>
            <person name="Kunzel S."/>
            <person name="Keller A."/>
            <person name="Neulinger S.C."/>
        </authorList>
    </citation>
    <scope>NUCLEOTIDE SEQUENCE</scope>
    <source>
        <strain evidence="2">DSM 11080</strain>
    </source>
</reference>
<gene>
    <name evidence="2" type="ORF">CKO40_22790</name>
</gene>
<feature type="region of interest" description="Disordered" evidence="1">
    <location>
        <begin position="1"/>
        <end position="57"/>
    </location>
</feature>
<dbReference type="InterPro" id="IPR028974">
    <property type="entry name" value="TSP_type-3_rpt"/>
</dbReference>
<name>A0AAJ0U8H7_9GAMM</name>
<accession>A0AAJ0U8H7</accession>
<feature type="compositionally biased region" description="Acidic residues" evidence="1">
    <location>
        <begin position="8"/>
        <end position="36"/>
    </location>
</feature>